<accession>A0A067TYG7</accession>
<feature type="region of interest" description="Disordered" evidence="1">
    <location>
        <begin position="194"/>
        <end position="224"/>
    </location>
</feature>
<organism evidence="2 3">
    <name type="scientific">Galerina marginata (strain CBS 339.88)</name>
    <dbReference type="NCBI Taxonomy" id="685588"/>
    <lineage>
        <taxon>Eukaryota</taxon>
        <taxon>Fungi</taxon>
        <taxon>Dikarya</taxon>
        <taxon>Basidiomycota</taxon>
        <taxon>Agaricomycotina</taxon>
        <taxon>Agaricomycetes</taxon>
        <taxon>Agaricomycetidae</taxon>
        <taxon>Agaricales</taxon>
        <taxon>Agaricineae</taxon>
        <taxon>Strophariaceae</taxon>
        <taxon>Galerina</taxon>
    </lineage>
</organism>
<feature type="region of interest" description="Disordered" evidence="1">
    <location>
        <begin position="288"/>
        <end position="307"/>
    </location>
</feature>
<proteinExistence type="predicted"/>
<dbReference type="OrthoDB" id="2270193at2759"/>
<name>A0A067TYG7_GALM3</name>
<sequence length="361" mass="39849">MAAISPATVHVVLDYLCPLAGPIPPHLISRPLLQRHHFLALSPDNAAEYLAWPSPEQSHAVHLLQSEPIPTHDLPFPVHYLPDPESIQAHVRITPALRLVFLWDKNHGWLYHNVALMPFPANSYSSFDDALAACSPEDFLPEQSHHFTVQGDDDDSYWNAYGQGDVPDHNSSSGYLDPNPSSEDAYWAQYATVQGSGDSTLPSPRLSKKKLPAEGEQDNDIPERIIVPSDDLQTNHAELYNPLEPPPPASLARRLEALAAESGTNSPPLFDDYPTRDSNTASPQALEAMPALTSSSSTASPPQPLSDGFIVDQVSNHATQDALRDNIKSLFQLWKLARPDKSINEDKEFFLNTVRQALEQL</sequence>
<evidence type="ECO:0000313" key="2">
    <source>
        <dbReference type="EMBL" id="KDR85019.1"/>
    </source>
</evidence>
<feature type="compositionally biased region" description="Polar residues" evidence="1">
    <location>
        <begin position="169"/>
        <end position="180"/>
    </location>
</feature>
<dbReference type="HOGENOM" id="CLU_033467_0_0_1"/>
<dbReference type="EMBL" id="KL142367">
    <property type="protein sequence ID" value="KDR85019.1"/>
    <property type="molecule type" value="Genomic_DNA"/>
</dbReference>
<evidence type="ECO:0000256" key="1">
    <source>
        <dbReference type="SAM" id="MobiDB-lite"/>
    </source>
</evidence>
<reference evidence="3" key="1">
    <citation type="journal article" date="2014" name="Proc. Natl. Acad. Sci. U.S.A.">
        <title>Extensive sampling of basidiomycete genomes demonstrates inadequacy of the white-rot/brown-rot paradigm for wood decay fungi.</title>
        <authorList>
            <person name="Riley R."/>
            <person name="Salamov A.A."/>
            <person name="Brown D.W."/>
            <person name="Nagy L.G."/>
            <person name="Floudas D."/>
            <person name="Held B.W."/>
            <person name="Levasseur A."/>
            <person name="Lombard V."/>
            <person name="Morin E."/>
            <person name="Otillar R."/>
            <person name="Lindquist E.A."/>
            <person name="Sun H."/>
            <person name="LaButti K.M."/>
            <person name="Schmutz J."/>
            <person name="Jabbour D."/>
            <person name="Luo H."/>
            <person name="Baker S.E."/>
            <person name="Pisabarro A.G."/>
            <person name="Walton J.D."/>
            <person name="Blanchette R.A."/>
            <person name="Henrissat B."/>
            <person name="Martin F."/>
            <person name="Cullen D."/>
            <person name="Hibbett D.S."/>
            <person name="Grigoriev I.V."/>
        </authorList>
    </citation>
    <scope>NUCLEOTIDE SEQUENCE [LARGE SCALE GENOMIC DNA]</scope>
    <source>
        <strain evidence="3">CBS 339.88</strain>
    </source>
</reference>
<feature type="compositionally biased region" description="Low complexity" evidence="1">
    <location>
        <begin position="290"/>
        <end position="300"/>
    </location>
</feature>
<gene>
    <name evidence="2" type="ORF">GALMADRAFT_233586</name>
</gene>
<dbReference type="STRING" id="685588.A0A067TYG7"/>
<keyword evidence="3" id="KW-1185">Reference proteome</keyword>
<feature type="region of interest" description="Disordered" evidence="1">
    <location>
        <begin position="146"/>
        <end position="180"/>
    </location>
</feature>
<feature type="region of interest" description="Disordered" evidence="1">
    <location>
        <begin position="262"/>
        <end position="281"/>
    </location>
</feature>
<protein>
    <submittedName>
        <fullName evidence="2">Uncharacterized protein</fullName>
    </submittedName>
</protein>
<dbReference type="Proteomes" id="UP000027222">
    <property type="component" value="Unassembled WGS sequence"/>
</dbReference>
<evidence type="ECO:0000313" key="3">
    <source>
        <dbReference type="Proteomes" id="UP000027222"/>
    </source>
</evidence>
<dbReference type="AlphaFoldDB" id="A0A067TYG7"/>